<reference evidence="2" key="2">
    <citation type="submission" date="2020-05" db="UniProtKB">
        <authorList>
            <consortium name="EnsemblMetazoa"/>
        </authorList>
    </citation>
    <scope>IDENTIFICATION</scope>
    <source>
        <strain evidence="2">IAEA</strain>
    </source>
</reference>
<feature type="compositionally biased region" description="Polar residues" evidence="1">
    <location>
        <begin position="1"/>
        <end position="31"/>
    </location>
</feature>
<accession>A0A1A9WNX4</accession>
<sequence length="134" mass="15361">MWPNTGSFGSRQSTPNGYGNRDIQSPQSQNDTDYKYGRFDASALHIAHALKQTEIQKAYNKAREKPIDFYLSDLRNFVAITLIDQFSIDTDIDLNLNINESFVSKHLCFRNDLSNFVANTLIDQLLMNTNIDQH</sequence>
<dbReference type="STRING" id="37001.A0A1A9WNX4"/>
<dbReference type="EnsemblMetazoa" id="GBRI026592-RA">
    <property type="protein sequence ID" value="GBRI026592-PA"/>
    <property type="gene ID" value="GBRI026592"/>
</dbReference>
<dbReference type="VEuPathDB" id="VectorBase:GBRI026592"/>
<feature type="region of interest" description="Disordered" evidence="1">
    <location>
        <begin position="1"/>
        <end position="33"/>
    </location>
</feature>
<proteinExistence type="predicted"/>
<evidence type="ECO:0000256" key="1">
    <source>
        <dbReference type="SAM" id="MobiDB-lite"/>
    </source>
</evidence>
<name>A0A1A9WNX4_9MUSC</name>
<reference evidence="3" key="1">
    <citation type="submission" date="2014-03" db="EMBL/GenBank/DDBJ databases">
        <authorList>
            <person name="Aksoy S."/>
            <person name="Warren W."/>
            <person name="Wilson R.K."/>
        </authorList>
    </citation>
    <scope>NUCLEOTIDE SEQUENCE [LARGE SCALE GENOMIC DNA]</scope>
    <source>
        <strain evidence="3">IAEA</strain>
    </source>
</reference>
<evidence type="ECO:0000313" key="2">
    <source>
        <dbReference type="EnsemblMetazoa" id="GBRI026592-PA"/>
    </source>
</evidence>
<organism evidence="2 3">
    <name type="scientific">Glossina brevipalpis</name>
    <dbReference type="NCBI Taxonomy" id="37001"/>
    <lineage>
        <taxon>Eukaryota</taxon>
        <taxon>Metazoa</taxon>
        <taxon>Ecdysozoa</taxon>
        <taxon>Arthropoda</taxon>
        <taxon>Hexapoda</taxon>
        <taxon>Insecta</taxon>
        <taxon>Pterygota</taxon>
        <taxon>Neoptera</taxon>
        <taxon>Endopterygota</taxon>
        <taxon>Diptera</taxon>
        <taxon>Brachycera</taxon>
        <taxon>Muscomorpha</taxon>
        <taxon>Hippoboscoidea</taxon>
        <taxon>Glossinidae</taxon>
        <taxon>Glossina</taxon>
    </lineage>
</organism>
<dbReference type="AlphaFoldDB" id="A0A1A9WNX4"/>
<evidence type="ECO:0000313" key="3">
    <source>
        <dbReference type="Proteomes" id="UP000091820"/>
    </source>
</evidence>
<keyword evidence="3" id="KW-1185">Reference proteome</keyword>
<protein>
    <submittedName>
        <fullName evidence="2">Uncharacterized protein</fullName>
    </submittedName>
</protein>
<dbReference type="Proteomes" id="UP000091820">
    <property type="component" value="Unassembled WGS sequence"/>
</dbReference>